<dbReference type="EMBL" id="BTGU01012607">
    <property type="protein sequence ID" value="GMN71310.1"/>
    <property type="molecule type" value="Genomic_DNA"/>
</dbReference>
<feature type="transmembrane region" description="Helical" evidence="2">
    <location>
        <begin position="20"/>
        <end position="38"/>
    </location>
</feature>
<dbReference type="Proteomes" id="UP001187192">
    <property type="component" value="Unassembled WGS sequence"/>
</dbReference>
<sequence length="117" mass="12350">MPLSFHRHGCQVKNTDRRPIIVAVLVAGVISSLSPSLSMSLPSLAGAIPSLDVAVALAGLSLTTASRDGERLEAKSSSDDKNGWRSVDGRPFPVPVSLSPFPLPLPFPLPNLPPQNF</sequence>
<proteinExistence type="predicted"/>
<dbReference type="AlphaFoldDB" id="A0AA88EBJ5"/>
<keyword evidence="2" id="KW-0812">Transmembrane</keyword>
<gene>
    <name evidence="3" type="ORF">TIFTF001_053382</name>
</gene>
<keyword evidence="4" id="KW-1185">Reference proteome</keyword>
<evidence type="ECO:0000313" key="3">
    <source>
        <dbReference type="EMBL" id="GMN71310.1"/>
    </source>
</evidence>
<feature type="region of interest" description="Disordered" evidence="1">
    <location>
        <begin position="68"/>
        <end position="87"/>
    </location>
</feature>
<organism evidence="3 4">
    <name type="scientific">Ficus carica</name>
    <name type="common">Common fig</name>
    <dbReference type="NCBI Taxonomy" id="3494"/>
    <lineage>
        <taxon>Eukaryota</taxon>
        <taxon>Viridiplantae</taxon>
        <taxon>Streptophyta</taxon>
        <taxon>Embryophyta</taxon>
        <taxon>Tracheophyta</taxon>
        <taxon>Spermatophyta</taxon>
        <taxon>Magnoliopsida</taxon>
        <taxon>eudicotyledons</taxon>
        <taxon>Gunneridae</taxon>
        <taxon>Pentapetalae</taxon>
        <taxon>rosids</taxon>
        <taxon>fabids</taxon>
        <taxon>Rosales</taxon>
        <taxon>Moraceae</taxon>
        <taxon>Ficeae</taxon>
        <taxon>Ficus</taxon>
    </lineage>
</organism>
<evidence type="ECO:0000256" key="1">
    <source>
        <dbReference type="SAM" id="MobiDB-lite"/>
    </source>
</evidence>
<keyword evidence="2" id="KW-0472">Membrane</keyword>
<accession>A0AA88EBJ5</accession>
<evidence type="ECO:0000313" key="4">
    <source>
        <dbReference type="Proteomes" id="UP001187192"/>
    </source>
</evidence>
<feature type="compositionally biased region" description="Basic and acidic residues" evidence="1">
    <location>
        <begin position="68"/>
        <end position="83"/>
    </location>
</feature>
<evidence type="ECO:0000256" key="2">
    <source>
        <dbReference type="SAM" id="Phobius"/>
    </source>
</evidence>
<keyword evidence="2" id="KW-1133">Transmembrane helix</keyword>
<protein>
    <submittedName>
        <fullName evidence="3">Uncharacterized protein</fullName>
    </submittedName>
</protein>
<name>A0AA88EBJ5_FICCA</name>
<comment type="caution">
    <text evidence="3">The sequence shown here is derived from an EMBL/GenBank/DDBJ whole genome shotgun (WGS) entry which is preliminary data.</text>
</comment>
<reference evidence="3" key="1">
    <citation type="submission" date="2023-07" db="EMBL/GenBank/DDBJ databases">
        <title>draft genome sequence of fig (Ficus carica).</title>
        <authorList>
            <person name="Takahashi T."/>
            <person name="Nishimura K."/>
        </authorList>
    </citation>
    <scope>NUCLEOTIDE SEQUENCE</scope>
</reference>